<dbReference type="PANTHER" id="PTHR20861:SF1">
    <property type="entry name" value="HOMOSERINE KINASE"/>
    <property type="match status" value="1"/>
</dbReference>
<evidence type="ECO:0000256" key="4">
    <source>
        <dbReference type="ARBA" id="ARBA00022741"/>
    </source>
</evidence>
<dbReference type="InterPro" id="IPR036554">
    <property type="entry name" value="GHMP_kinase_C_sf"/>
</dbReference>
<evidence type="ECO:0000256" key="6">
    <source>
        <dbReference type="ARBA" id="ARBA00022840"/>
    </source>
</evidence>
<organism evidence="11 12">
    <name type="scientific">Mobilicoccus caccae</name>
    <dbReference type="NCBI Taxonomy" id="1859295"/>
    <lineage>
        <taxon>Bacteria</taxon>
        <taxon>Bacillati</taxon>
        <taxon>Actinomycetota</taxon>
        <taxon>Actinomycetes</taxon>
        <taxon>Micrococcales</taxon>
        <taxon>Dermatophilaceae</taxon>
        <taxon>Mobilicoccus</taxon>
    </lineage>
</organism>
<evidence type="ECO:0000256" key="7">
    <source>
        <dbReference type="HAMAP-Rule" id="MF_00384"/>
    </source>
</evidence>
<dbReference type="InterPro" id="IPR006204">
    <property type="entry name" value="GHMP_kinase_N_dom"/>
</dbReference>
<keyword evidence="3 7" id="KW-0791">Threonine biosynthesis</keyword>
<keyword evidence="4 7" id="KW-0547">Nucleotide-binding</keyword>
<dbReference type="PANTHER" id="PTHR20861">
    <property type="entry name" value="HOMOSERINE/4-DIPHOSPHOCYTIDYL-2-C-METHYL-D-ERYTHRITOL KINASE"/>
    <property type="match status" value="1"/>
</dbReference>
<dbReference type="EC" id="2.7.1.39" evidence="7 8"/>
<sequence>MPVGAAVDLVVPGSSANLGPGFDSVGLALGVLDSYRAVVREAPGLVVDLGEESQDVPTDERHLVVATMYRAWDELGVQRPEGLELVCRNTIRMGRGMGSSAAAIVAGVALASALARPEALEAPEGSPIPLDLDFVNDLSGALEGHPDNASASVFGGATVSYVESRDGERSLPRVRTVRLPLHPDIRPVVFLPSTQLPTATARAVLPATVPHAEAALNSARAGLLTFALTQDPSLLLPATTEWLHQEQRRGAYPQAMALIDALRARGHAAVVSGAGPSVLVLTTTPEQVQDPDEAAEAWQRLGPGIPAVGVQAARATLRTSLGERTAAI</sequence>
<evidence type="ECO:0000313" key="12">
    <source>
        <dbReference type="Proteomes" id="UP001157126"/>
    </source>
</evidence>
<keyword evidence="2 7" id="KW-0808">Transferase</keyword>
<dbReference type="InterPro" id="IPR013750">
    <property type="entry name" value="GHMP_kinase_C_dom"/>
</dbReference>
<reference evidence="12" key="1">
    <citation type="journal article" date="2019" name="Int. J. Syst. Evol. Microbiol.">
        <title>The Global Catalogue of Microorganisms (GCM) 10K type strain sequencing project: providing services to taxonomists for standard genome sequencing and annotation.</title>
        <authorList>
            <consortium name="The Broad Institute Genomics Platform"/>
            <consortium name="The Broad Institute Genome Sequencing Center for Infectious Disease"/>
            <person name="Wu L."/>
            <person name="Ma J."/>
        </authorList>
    </citation>
    <scope>NUCLEOTIDE SEQUENCE [LARGE SCALE GENOMIC DNA]</scope>
    <source>
        <strain evidence="12">NBRC 113072</strain>
    </source>
</reference>
<comment type="function">
    <text evidence="7">Catalyzes the ATP-dependent phosphorylation of L-homoserine to L-homoserine phosphate.</text>
</comment>
<name>A0ABQ6IMN4_9MICO</name>
<comment type="subcellular location">
    <subcellularLocation>
        <location evidence="7">Cytoplasm</location>
    </subcellularLocation>
</comment>
<evidence type="ECO:0000259" key="10">
    <source>
        <dbReference type="Pfam" id="PF08544"/>
    </source>
</evidence>
<dbReference type="PRINTS" id="PR00958">
    <property type="entry name" value="HOMSERKINASE"/>
</dbReference>
<evidence type="ECO:0000256" key="8">
    <source>
        <dbReference type="NCBIfam" id="TIGR00191"/>
    </source>
</evidence>
<dbReference type="Gene3D" id="3.30.70.890">
    <property type="entry name" value="GHMP kinase, C-terminal domain"/>
    <property type="match status" value="1"/>
</dbReference>
<dbReference type="SUPFAM" id="SSF55060">
    <property type="entry name" value="GHMP Kinase, C-terminal domain"/>
    <property type="match status" value="1"/>
</dbReference>
<dbReference type="SUPFAM" id="SSF54211">
    <property type="entry name" value="Ribosomal protein S5 domain 2-like"/>
    <property type="match status" value="1"/>
</dbReference>
<dbReference type="GO" id="GO:0016301">
    <property type="term" value="F:kinase activity"/>
    <property type="evidence" value="ECO:0007669"/>
    <property type="project" value="UniProtKB-KW"/>
</dbReference>
<evidence type="ECO:0000256" key="1">
    <source>
        <dbReference type="ARBA" id="ARBA00022605"/>
    </source>
</evidence>
<evidence type="ECO:0000256" key="2">
    <source>
        <dbReference type="ARBA" id="ARBA00022679"/>
    </source>
</evidence>
<evidence type="ECO:0000256" key="3">
    <source>
        <dbReference type="ARBA" id="ARBA00022697"/>
    </source>
</evidence>
<feature type="domain" description="GHMP kinase N-terminal" evidence="9">
    <location>
        <begin position="66"/>
        <end position="156"/>
    </location>
</feature>
<keyword evidence="12" id="KW-1185">Reference proteome</keyword>
<gene>
    <name evidence="7 11" type="primary">thrB</name>
    <name evidence="11" type="ORF">GCM10025883_07360</name>
</gene>
<dbReference type="NCBIfam" id="TIGR00191">
    <property type="entry name" value="thrB"/>
    <property type="match status" value="1"/>
</dbReference>
<dbReference type="Pfam" id="PF08544">
    <property type="entry name" value="GHMP_kinases_C"/>
    <property type="match status" value="1"/>
</dbReference>
<comment type="catalytic activity">
    <reaction evidence="7">
        <text>L-homoserine + ATP = O-phospho-L-homoserine + ADP + H(+)</text>
        <dbReference type="Rhea" id="RHEA:13985"/>
        <dbReference type="ChEBI" id="CHEBI:15378"/>
        <dbReference type="ChEBI" id="CHEBI:30616"/>
        <dbReference type="ChEBI" id="CHEBI:57476"/>
        <dbReference type="ChEBI" id="CHEBI:57590"/>
        <dbReference type="ChEBI" id="CHEBI:456216"/>
        <dbReference type="EC" id="2.7.1.39"/>
    </reaction>
</comment>
<dbReference type="InterPro" id="IPR014721">
    <property type="entry name" value="Ribsml_uS5_D2-typ_fold_subgr"/>
</dbReference>
<evidence type="ECO:0000313" key="11">
    <source>
        <dbReference type="EMBL" id="GMA38691.1"/>
    </source>
</evidence>
<dbReference type="InterPro" id="IPR020568">
    <property type="entry name" value="Ribosomal_Su5_D2-typ_SF"/>
</dbReference>
<keyword evidence="6 7" id="KW-0067">ATP-binding</keyword>
<protein>
    <recommendedName>
        <fullName evidence="7 8">Homoserine kinase</fullName>
        <shortName evidence="7">HK</shortName>
        <shortName evidence="7">HSK</shortName>
        <ecNumber evidence="7 8">2.7.1.39</ecNumber>
    </recommendedName>
</protein>
<comment type="pathway">
    <text evidence="7">Amino-acid biosynthesis; L-threonine biosynthesis; L-threonine from L-aspartate: step 4/5.</text>
</comment>
<comment type="similarity">
    <text evidence="7">Belongs to the GHMP kinase family. Homoserine kinase subfamily.</text>
</comment>
<dbReference type="EMBL" id="BSUO01000001">
    <property type="protein sequence ID" value="GMA38691.1"/>
    <property type="molecule type" value="Genomic_DNA"/>
</dbReference>
<feature type="domain" description="GHMP kinase C-terminal" evidence="10">
    <location>
        <begin position="239"/>
        <end position="301"/>
    </location>
</feature>
<dbReference type="HAMAP" id="MF_00384">
    <property type="entry name" value="Homoser_kinase"/>
    <property type="match status" value="1"/>
</dbReference>
<keyword evidence="7" id="KW-0963">Cytoplasm</keyword>
<dbReference type="RefSeq" id="WP_284305814.1">
    <property type="nucleotide sequence ID" value="NZ_BSUO01000001.1"/>
</dbReference>
<evidence type="ECO:0000256" key="5">
    <source>
        <dbReference type="ARBA" id="ARBA00022777"/>
    </source>
</evidence>
<feature type="binding site" evidence="7">
    <location>
        <begin position="92"/>
        <end position="102"/>
    </location>
    <ligand>
        <name>ATP</name>
        <dbReference type="ChEBI" id="CHEBI:30616"/>
    </ligand>
</feature>
<dbReference type="Gene3D" id="3.30.230.10">
    <property type="match status" value="1"/>
</dbReference>
<evidence type="ECO:0000259" key="9">
    <source>
        <dbReference type="Pfam" id="PF00288"/>
    </source>
</evidence>
<keyword evidence="1 7" id="KW-0028">Amino-acid biosynthesis</keyword>
<dbReference type="Pfam" id="PF00288">
    <property type="entry name" value="GHMP_kinases_N"/>
    <property type="match status" value="1"/>
</dbReference>
<comment type="caution">
    <text evidence="11">The sequence shown here is derived from an EMBL/GenBank/DDBJ whole genome shotgun (WGS) entry which is preliminary data.</text>
</comment>
<dbReference type="PIRSF" id="PIRSF000676">
    <property type="entry name" value="Homoser_kin"/>
    <property type="match status" value="1"/>
</dbReference>
<keyword evidence="5 7" id="KW-0418">Kinase</keyword>
<dbReference type="Proteomes" id="UP001157126">
    <property type="component" value="Unassembled WGS sequence"/>
</dbReference>
<accession>A0ABQ6IMN4</accession>
<proteinExistence type="inferred from homology"/>
<dbReference type="InterPro" id="IPR000870">
    <property type="entry name" value="Homoserine_kinase"/>
</dbReference>